<dbReference type="AlphaFoldDB" id="A0AAV3Q7V6"/>
<accession>A0AAV3Q7V6</accession>
<dbReference type="Proteomes" id="UP001454036">
    <property type="component" value="Unassembled WGS sequence"/>
</dbReference>
<reference evidence="1 2" key="1">
    <citation type="submission" date="2024-01" db="EMBL/GenBank/DDBJ databases">
        <title>The complete chloroplast genome sequence of Lithospermum erythrorhizon: insights into the phylogenetic relationship among Boraginaceae species and the maternal lineages of purple gromwells.</title>
        <authorList>
            <person name="Okada T."/>
            <person name="Watanabe K."/>
        </authorList>
    </citation>
    <scope>NUCLEOTIDE SEQUENCE [LARGE SCALE GENOMIC DNA]</scope>
</reference>
<evidence type="ECO:0000313" key="2">
    <source>
        <dbReference type="Proteomes" id="UP001454036"/>
    </source>
</evidence>
<dbReference type="EMBL" id="BAABME010003311">
    <property type="protein sequence ID" value="GAA0158307.1"/>
    <property type="molecule type" value="Genomic_DNA"/>
</dbReference>
<organism evidence="1 2">
    <name type="scientific">Lithospermum erythrorhizon</name>
    <name type="common">Purple gromwell</name>
    <name type="synonym">Lithospermum officinale var. erythrorhizon</name>
    <dbReference type="NCBI Taxonomy" id="34254"/>
    <lineage>
        <taxon>Eukaryota</taxon>
        <taxon>Viridiplantae</taxon>
        <taxon>Streptophyta</taxon>
        <taxon>Embryophyta</taxon>
        <taxon>Tracheophyta</taxon>
        <taxon>Spermatophyta</taxon>
        <taxon>Magnoliopsida</taxon>
        <taxon>eudicotyledons</taxon>
        <taxon>Gunneridae</taxon>
        <taxon>Pentapetalae</taxon>
        <taxon>asterids</taxon>
        <taxon>lamiids</taxon>
        <taxon>Boraginales</taxon>
        <taxon>Boraginaceae</taxon>
        <taxon>Boraginoideae</taxon>
        <taxon>Lithospermeae</taxon>
        <taxon>Lithospermum</taxon>
    </lineage>
</organism>
<sequence>MVSSLEGIQTAEGLRELLWSSEAGEELLIQSSNQAMTRIIQVVQDKLEVASLDIPTTLWESMRDEVPPPDPSAP</sequence>
<name>A0AAV3Q7V6_LITER</name>
<comment type="caution">
    <text evidence="1">The sequence shown here is derived from an EMBL/GenBank/DDBJ whole genome shotgun (WGS) entry which is preliminary data.</text>
</comment>
<proteinExistence type="predicted"/>
<keyword evidence="2" id="KW-1185">Reference proteome</keyword>
<evidence type="ECO:0000313" key="1">
    <source>
        <dbReference type="EMBL" id="GAA0158307.1"/>
    </source>
</evidence>
<protein>
    <submittedName>
        <fullName evidence="1">Uncharacterized protein</fullName>
    </submittedName>
</protein>
<gene>
    <name evidence="1" type="ORF">LIER_15375</name>
</gene>